<dbReference type="FunFam" id="3.40.50.1100:FF:000096">
    <property type="entry name" value="Related to cysteine synthase"/>
    <property type="match status" value="1"/>
</dbReference>
<dbReference type="AlphaFoldDB" id="A0AAE8SUW0"/>
<evidence type="ECO:0000256" key="8">
    <source>
        <dbReference type="ARBA" id="ARBA00022989"/>
    </source>
</evidence>
<evidence type="ECO:0000256" key="4">
    <source>
        <dbReference type="ARBA" id="ARBA00012681"/>
    </source>
</evidence>
<feature type="domain" description="Tryptophan synthase beta chain-like PALP" evidence="17">
    <location>
        <begin position="95"/>
        <end position="412"/>
    </location>
</feature>
<dbReference type="GO" id="GO:0006535">
    <property type="term" value="P:cysteine biosynthetic process from serine"/>
    <property type="evidence" value="ECO:0007669"/>
    <property type="project" value="InterPro"/>
</dbReference>
<evidence type="ECO:0000256" key="5">
    <source>
        <dbReference type="ARBA" id="ARBA00022679"/>
    </source>
</evidence>
<reference evidence="18" key="1">
    <citation type="submission" date="2018-03" db="EMBL/GenBank/DDBJ databases">
        <authorList>
            <person name="Guldener U."/>
        </authorList>
    </citation>
    <scope>NUCLEOTIDE SEQUENCE</scope>
</reference>
<accession>A0AAE8SUW0</accession>
<keyword evidence="9" id="KW-0496">Mitochondrion</keyword>
<comment type="subcellular location">
    <subcellularLocation>
        <location evidence="2">Mitochondrion outer membrane</location>
        <topology evidence="2">Single-pass membrane protein</topology>
    </subcellularLocation>
</comment>
<dbReference type="Proteomes" id="UP001187682">
    <property type="component" value="Unassembled WGS sequence"/>
</dbReference>
<evidence type="ECO:0000256" key="14">
    <source>
        <dbReference type="ARBA" id="ARBA00078545"/>
    </source>
</evidence>
<dbReference type="PANTHER" id="PTHR10314">
    <property type="entry name" value="CYSTATHIONINE BETA-SYNTHASE"/>
    <property type="match status" value="1"/>
</dbReference>
<dbReference type="PROSITE" id="PS00901">
    <property type="entry name" value="CYS_SYNTHASE"/>
    <property type="match status" value="1"/>
</dbReference>
<dbReference type="GO" id="GO:0005741">
    <property type="term" value="C:mitochondrial outer membrane"/>
    <property type="evidence" value="ECO:0007669"/>
    <property type="project" value="UniProtKB-SubCell"/>
</dbReference>
<evidence type="ECO:0000313" key="18">
    <source>
        <dbReference type="EMBL" id="SPO02113.1"/>
    </source>
</evidence>
<dbReference type="InterPro" id="IPR050214">
    <property type="entry name" value="Cys_Synth/Cystath_Beta-Synth"/>
</dbReference>
<comment type="caution">
    <text evidence="18">The sequence shown here is derived from an EMBL/GenBank/DDBJ whole genome shotgun (WGS) entry which is preliminary data.</text>
</comment>
<dbReference type="EC" id="2.5.1.47" evidence="4"/>
<comment type="similarity">
    <text evidence="3">Belongs to the cysteine synthase/cystathionine beta-synthase family.</text>
</comment>
<keyword evidence="6 16" id="KW-0812">Transmembrane</keyword>
<keyword evidence="8 16" id="KW-1133">Transmembrane helix</keyword>
<dbReference type="Pfam" id="PF00291">
    <property type="entry name" value="PALP"/>
    <property type="match status" value="1"/>
</dbReference>
<comment type="catalytic activity">
    <reaction evidence="11">
        <text>O-acetyl-L-serine + hydrogen sulfide = L-cysteine + acetate</text>
        <dbReference type="Rhea" id="RHEA:14829"/>
        <dbReference type="ChEBI" id="CHEBI:29919"/>
        <dbReference type="ChEBI" id="CHEBI:30089"/>
        <dbReference type="ChEBI" id="CHEBI:35235"/>
        <dbReference type="ChEBI" id="CHEBI:58340"/>
        <dbReference type="EC" id="2.5.1.47"/>
    </reaction>
</comment>
<dbReference type="EMBL" id="ONZQ02000006">
    <property type="protein sequence ID" value="SPO02113.1"/>
    <property type="molecule type" value="Genomic_DNA"/>
</dbReference>
<evidence type="ECO:0000256" key="16">
    <source>
        <dbReference type="SAM" id="Phobius"/>
    </source>
</evidence>
<dbReference type="Gene3D" id="3.40.50.1100">
    <property type="match status" value="2"/>
</dbReference>
<keyword evidence="7" id="KW-1000">Mitochondrion outer membrane</keyword>
<evidence type="ECO:0000259" key="17">
    <source>
        <dbReference type="Pfam" id="PF00291"/>
    </source>
</evidence>
<dbReference type="CDD" id="cd01561">
    <property type="entry name" value="CBS_like"/>
    <property type="match status" value="1"/>
</dbReference>
<dbReference type="SUPFAM" id="SSF53686">
    <property type="entry name" value="Tryptophan synthase beta subunit-like PLP-dependent enzymes"/>
    <property type="match status" value="1"/>
</dbReference>
<evidence type="ECO:0000256" key="13">
    <source>
        <dbReference type="ARBA" id="ARBA00078263"/>
    </source>
</evidence>
<proteinExistence type="inferred from homology"/>
<name>A0AAE8SUW0_9PEZI</name>
<evidence type="ECO:0000256" key="1">
    <source>
        <dbReference type="ARBA" id="ARBA00001933"/>
    </source>
</evidence>
<evidence type="ECO:0000256" key="6">
    <source>
        <dbReference type="ARBA" id="ARBA00022692"/>
    </source>
</evidence>
<feature type="transmembrane region" description="Helical" evidence="16">
    <location>
        <begin position="12"/>
        <end position="33"/>
    </location>
</feature>
<comment type="cofactor">
    <cofactor evidence="1">
        <name>pyridoxal 5'-phosphate</name>
        <dbReference type="ChEBI" id="CHEBI:597326"/>
    </cofactor>
</comment>
<dbReference type="InterPro" id="IPR001926">
    <property type="entry name" value="TrpB-like_PALP"/>
</dbReference>
<dbReference type="GO" id="GO:0004124">
    <property type="term" value="F:cysteine synthase activity"/>
    <property type="evidence" value="ECO:0007669"/>
    <property type="project" value="UniProtKB-EC"/>
</dbReference>
<evidence type="ECO:0000256" key="11">
    <source>
        <dbReference type="ARBA" id="ARBA00047931"/>
    </source>
</evidence>
<protein>
    <recommendedName>
        <fullName evidence="12">Cysteine synthase 2</fullName>
        <ecNumber evidence="4">2.5.1.47</ecNumber>
    </recommendedName>
    <alternativeName>
        <fullName evidence="14">Cysteine synthase-like protein</fullName>
    </alternativeName>
    <alternativeName>
        <fullName evidence="13">O-acetylserine (thiol)-lyase 2</fullName>
    </alternativeName>
    <alternativeName>
        <fullName evidence="15">O-acetylserine sulfhydrylase 2</fullName>
    </alternativeName>
</protein>
<sequence length="451" mass="48574">MSLTDHPKAYGTAAITVAFAAGILVTLGFKDLYPDLEARYERRRRSKRALASYSRRASDRPRRDSLLDFFAGPVSLLDRESVELEAKGVVEGLEGCIGNTPLVRIKSLSDATGREILAKAEFLNGAGNSPKDRVALNMIKVAEEAGLIQPGRGDTIYEGTVGSTGISLAALARAKGYRAHICMPDDQSKEKSDLLIHLGATVERVPVAPITSPGHFVNLARQRAANHERVKNDGSVGFFADQFESGANFAAHEATTGPEIYAQSGGMIDAFVAGAGTGGTISGVARFLKEEMKMSNLKVVLADPQGSGLYNKVRHGVMYSPTEKEGTRRRQQVDSMVEGVGINRITNNFEAGRELVDDAVKVTDDQAARMARWLVEKDGFFLGSSSAVNLVAAAVAAMGLPEGSRVVTVLCDPGTRHVSKFWKHISEMGLEEGEEEEDLFTTLGITSQRSR</sequence>
<keyword evidence="10 16" id="KW-0472">Membrane</keyword>
<evidence type="ECO:0000256" key="12">
    <source>
        <dbReference type="ARBA" id="ARBA00072090"/>
    </source>
</evidence>
<evidence type="ECO:0000256" key="2">
    <source>
        <dbReference type="ARBA" id="ARBA00004572"/>
    </source>
</evidence>
<gene>
    <name evidence="18" type="ORF">DNG_04786</name>
</gene>
<keyword evidence="19" id="KW-1185">Reference proteome</keyword>
<evidence type="ECO:0000256" key="7">
    <source>
        <dbReference type="ARBA" id="ARBA00022787"/>
    </source>
</evidence>
<keyword evidence="5" id="KW-0808">Transferase</keyword>
<dbReference type="InterPro" id="IPR001216">
    <property type="entry name" value="P-phosphate_BS"/>
</dbReference>
<evidence type="ECO:0000313" key="19">
    <source>
        <dbReference type="Proteomes" id="UP001187682"/>
    </source>
</evidence>
<evidence type="ECO:0000256" key="3">
    <source>
        <dbReference type="ARBA" id="ARBA00007103"/>
    </source>
</evidence>
<evidence type="ECO:0000256" key="15">
    <source>
        <dbReference type="ARBA" id="ARBA00079149"/>
    </source>
</evidence>
<evidence type="ECO:0000256" key="10">
    <source>
        <dbReference type="ARBA" id="ARBA00023136"/>
    </source>
</evidence>
<evidence type="ECO:0000256" key="9">
    <source>
        <dbReference type="ARBA" id="ARBA00023128"/>
    </source>
</evidence>
<organism evidence="18 19">
    <name type="scientific">Cephalotrichum gorgonifer</name>
    <dbReference type="NCBI Taxonomy" id="2041049"/>
    <lineage>
        <taxon>Eukaryota</taxon>
        <taxon>Fungi</taxon>
        <taxon>Dikarya</taxon>
        <taxon>Ascomycota</taxon>
        <taxon>Pezizomycotina</taxon>
        <taxon>Sordariomycetes</taxon>
        <taxon>Hypocreomycetidae</taxon>
        <taxon>Microascales</taxon>
        <taxon>Microascaceae</taxon>
        <taxon>Cephalotrichum</taxon>
    </lineage>
</organism>
<dbReference type="InterPro" id="IPR036052">
    <property type="entry name" value="TrpB-like_PALP_sf"/>
</dbReference>